<proteinExistence type="inferred from homology"/>
<keyword evidence="11" id="KW-1185">Reference proteome</keyword>
<evidence type="ECO:0000256" key="6">
    <source>
        <dbReference type="ARBA" id="ARBA00023242"/>
    </source>
</evidence>
<evidence type="ECO:0000256" key="3">
    <source>
        <dbReference type="ARBA" id="ARBA00022763"/>
    </source>
</evidence>
<dbReference type="GO" id="GO:0005634">
    <property type="term" value="C:nucleus"/>
    <property type="evidence" value="ECO:0007669"/>
    <property type="project" value="UniProtKB-SubCell"/>
</dbReference>
<evidence type="ECO:0000256" key="8">
    <source>
        <dbReference type="SAM" id="SignalP"/>
    </source>
</evidence>
<keyword evidence="6 7" id="KW-0539">Nucleus</keyword>
<accession>A0AAP0B5Z3</accession>
<evidence type="ECO:0000256" key="2">
    <source>
        <dbReference type="ARBA" id="ARBA00008997"/>
    </source>
</evidence>
<dbReference type="GO" id="GO:0006281">
    <property type="term" value="P:DNA repair"/>
    <property type="evidence" value="ECO:0007669"/>
    <property type="project" value="UniProtKB-UniRule"/>
</dbReference>
<keyword evidence="4 7" id="KW-0233">DNA recombination</keyword>
<reference evidence="10 11" key="1">
    <citation type="journal article" date="2022" name="Nat. Plants">
        <title>Genomes of leafy and leafless Platanthera orchids illuminate the evolution of mycoheterotrophy.</title>
        <authorList>
            <person name="Li M.H."/>
            <person name="Liu K.W."/>
            <person name="Li Z."/>
            <person name="Lu H.C."/>
            <person name="Ye Q.L."/>
            <person name="Zhang D."/>
            <person name="Wang J.Y."/>
            <person name="Li Y.F."/>
            <person name="Zhong Z.M."/>
            <person name="Liu X."/>
            <person name="Yu X."/>
            <person name="Liu D.K."/>
            <person name="Tu X.D."/>
            <person name="Liu B."/>
            <person name="Hao Y."/>
            <person name="Liao X.Y."/>
            <person name="Jiang Y.T."/>
            <person name="Sun W.H."/>
            <person name="Chen J."/>
            <person name="Chen Y.Q."/>
            <person name="Ai Y."/>
            <person name="Zhai J.W."/>
            <person name="Wu S.S."/>
            <person name="Zhou Z."/>
            <person name="Hsiao Y.Y."/>
            <person name="Wu W.L."/>
            <person name="Chen Y.Y."/>
            <person name="Lin Y.F."/>
            <person name="Hsu J.L."/>
            <person name="Li C.Y."/>
            <person name="Wang Z.W."/>
            <person name="Zhao X."/>
            <person name="Zhong W.Y."/>
            <person name="Ma X.K."/>
            <person name="Ma L."/>
            <person name="Huang J."/>
            <person name="Chen G.Z."/>
            <person name="Huang M.Z."/>
            <person name="Huang L."/>
            <person name="Peng D.H."/>
            <person name="Luo Y.B."/>
            <person name="Zou S.Q."/>
            <person name="Chen S.P."/>
            <person name="Lan S."/>
            <person name="Tsai W.C."/>
            <person name="Van de Peer Y."/>
            <person name="Liu Z.J."/>
        </authorList>
    </citation>
    <scope>NUCLEOTIDE SEQUENCE [LARGE SCALE GENOMIC DNA]</scope>
    <source>
        <strain evidence="10">Lor287</strain>
    </source>
</reference>
<dbReference type="InterPro" id="IPR027786">
    <property type="entry name" value="Nse4/EID"/>
</dbReference>
<evidence type="ECO:0000313" key="11">
    <source>
        <dbReference type="Proteomes" id="UP001418222"/>
    </source>
</evidence>
<feature type="chain" id="PRO_5042958213" description="Non-structural maintenance of chromosomes element 4" evidence="8">
    <location>
        <begin position="28"/>
        <end position="236"/>
    </location>
</feature>
<feature type="signal peptide" evidence="8">
    <location>
        <begin position="1"/>
        <end position="27"/>
    </location>
</feature>
<comment type="caution">
    <text evidence="10">The sequence shown here is derived from an EMBL/GenBank/DDBJ whole genome shotgun (WGS) entry which is preliminary data.</text>
</comment>
<comment type="subcellular location">
    <subcellularLocation>
        <location evidence="1 7">Nucleus</location>
    </subcellularLocation>
</comment>
<dbReference type="GO" id="GO:0030915">
    <property type="term" value="C:Smc5-Smc6 complex"/>
    <property type="evidence" value="ECO:0007669"/>
    <property type="project" value="UniProtKB-UniRule"/>
</dbReference>
<keyword evidence="5 7" id="KW-0234">DNA repair</keyword>
<keyword evidence="3 7" id="KW-0227">DNA damage</keyword>
<feature type="domain" description="Non-structural maintenance of chromosome element 4 C-terminal" evidence="9">
    <location>
        <begin position="90"/>
        <end position="166"/>
    </location>
</feature>
<keyword evidence="8" id="KW-0732">Signal</keyword>
<evidence type="ECO:0000256" key="4">
    <source>
        <dbReference type="ARBA" id="ARBA00023172"/>
    </source>
</evidence>
<dbReference type="Proteomes" id="UP001418222">
    <property type="component" value="Unassembled WGS sequence"/>
</dbReference>
<comment type="subunit">
    <text evidence="7">Component of the SMC5-SMC6 complex.</text>
</comment>
<dbReference type="PANTHER" id="PTHR16140">
    <property type="entry name" value="NON-STRUCTURAL MAINTENANCE OF CHROMOSOMES ELEMENT 4"/>
    <property type="match status" value="1"/>
</dbReference>
<evidence type="ECO:0000256" key="5">
    <source>
        <dbReference type="ARBA" id="ARBA00023204"/>
    </source>
</evidence>
<dbReference type="PANTHER" id="PTHR16140:SF0">
    <property type="entry name" value="NON-STRUCTURAL MAINTENANCE OF CHROMOSOMES ELEMENT 4"/>
    <property type="match status" value="1"/>
</dbReference>
<dbReference type="AlphaFoldDB" id="A0AAP0B5Z3"/>
<evidence type="ECO:0000313" key="10">
    <source>
        <dbReference type="EMBL" id="KAK8930494.1"/>
    </source>
</evidence>
<evidence type="ECO:0000259" key="9">
    <source>
        <dbReference type="Pfam" id="PF08743"/>
    </source>
</evidence>
<dbReference type="InterPro" id="IPR014854">
    <property type="entry name" value="Nse4_C"/>
</dbReference>
<comment type="function">
    <text evidence="7">Component of the SMC5-SMC6 complex, that promotes sister chromatid alignment after DNA damage and facilitates double-stranded DNA breaks (DSBs) repair via homologous recombination between sister chromatids.</text>
</comment>
<comment type="similarity">
    <text evidence="2 7">Belongs to the NSE4 family.</text>
</comment>
<name>A0AAP0B5Z3_9ASPA</name>
<dbReference type="GO" id="GO:0006310">
    <property type="term" value="P:DNA recombination"/>
    <property type="evidence" value="ECO:0007669"/>
    <property type="project" value="UniProtKB-UniRule"/>
</dbReference>
<dbReference type="Pfam" id="PF08743">
    <property type="entry name" value="Nse4_C"/>
    <property type="match status" value="1"/>
</dbReference>
<dbReference type="EMBL" id="JBBWWQ010000014">
    <property type="protein sequence ID" value="KAK8930494.1"/>
    <property type="molecule type" value="Genomic_DNA"/>
</dbReference>
<protein>
    <recommendedName>
        <fullName evidence="7">Non-structural maintenance of chromosomes element 4</fullName>
    </recommendedName>
</protein>
<evidence type="ECO:0000256" key="1">
    <source>
        <dbReference type="ARBA" id="ARBA00004123"/>
    </source>
</evidence>
<gene>
    <name evidence="10" type="ORF">KSP39_PZI016127</name>
</gene>
<sequence>MMIILKPWFFWANIGLNVSHFLESVRGCCTMIGPMSTEIKQQKPPVYRRRTKPTESTLPEEINCKEEVTKTDTDSNMSAMFDILKKKGKVRLECLLLNKLSFAQTVENIFALSFLVKDGRAEIAVDENGRHLVYPKNAPSASAVASGAVSYHHFVFRFDFKDWKVLLLAQLIIFKSFFVAAPSSTEANAAHSTPIRKLTRNRGLVIQEDSIVEDSAEKDPPCKKTRQNKGKCHLIF</sequence>
<evidence type="ECO:0000256" key="7">
    <source>
        <dbReference type="RuleBase" id="RU365071"/>
    </source>
</evidence>
<organism evidence="10 11">
    <name type="scientific">Platanthera zijinensis</name>
    <dbReference type="NCBI Taxonomy" id="2320716"/>
    <lineage>
        <taxon>Eukaryota</taxon>
        <taxon>Viridiplantae</taxon>
        <taxon>Streptophyta</taxon>
        <taxon>Embryophyta</taxon>
        <taxon>Tracheophyta</taxon>
        <taxon>Spermatophyta</taxon>
        <taxon>Magnoliopsida</taxon>
        <taxon>Liliopsida</taxon>
        <taxon>Asparagales</taxon>
        <taxon>Orchidaceae</taxon>
        <taxon>Orchidoideae</taxon>
        <taxon>Orchideae</taxon>
        <taxon>Orchidinae</taxon>
        <taxon>Platanthera</taxon>
    </lineage>
</organism>